<evidence type="ECO:0000256" key="7">
    <source>
        <dbReference type="ARBA" id="ARBA00022927"/>
    </source>
</evidence>
<evidence type="ECO:0000256" key="11">
    <source>
        <dbReference type="SAM" id="Phobius"/>
    </source>
</evidence>
<dbReference type="AlphaFoldDB" id="A0A2K9LK85"/>
<comment type="similarity">
    <text evidence="2">Belongs to the YajC family.</text>
</comment>
<evidence type="ECO:0000256" key="9">
    <source>
        <dbReference type="ARBA" id="ARBA00023010"/>
    </source>
</evidence>
<evidence type="ECO:0000256" key="4">
    <source>
        <dbReference type="ARBA" id="ARBA00022448"/>
    </source>
</evidence>
<keyword evidence="8 11" id="KW-1133">Transmembrane helix</keyword>
<keyword evidence="10 11" id="KW-0472">Membrane</keyword>
<dbReference type="OrthoDB" id="9811406at2"/>
<accession>A0A2K9LK85</accession>
<keyword evidence="13" id="KW-1185">Reference proteome</keyword>
<name>A0A2K9LK85_9GAMM</name>
<gene>
    <name evidence="12" type="ORF">Kalk_05510</name>
</gene>
<dbReference type="PANTHER" id="PTHR33909">
    <property type="entry name" value="SEC TRANSLOCON ACCESSORY COMPLEX SUBUNIT YAJC"/>
    <property type="match status" value="1"/>
</dbReference>
<dbReference type="GO" id="GO:0005886">
    <property type="term" value="C:plasma membrane"/>
    <property type="evidence" value="ECO:0007669"/>
    <property type="project" value="UniProtKB-SubCell"/>
</dbReference>
<evidence type="ECO:0000313" key="13">
    <source>
        <dbReference type="Proteomes" id="UP000235116"/>
    </source>
</evidence>
<dbReference type="NCBIfam" id="TIGR00739">
    <property type="entry name" value="yajC"/>
    <property type="match status" value="1"/>
</dbReference>
<keyword evidence="7" id="KW-0653">Protein transport</keyword>
<dbReference type="SMART" id="SM01323">
    <property type="entry name" value="YajC"/>
    <property type="match status" value="1"/>
</dbReference>
<dbReference type="EMBL" id="CP022684">
    <property type="protein sequence ID" value="AUM11915.1"/>
    <property type="molecule type" value="Genomic_DNA"/>
</dbReference>
<proteinExistence type="inferred from homology"/>
<feature type="transmembrane region" description="Helical" evidence="11">
    <location>
        <begin position="23"/>
        <end position="41"/>
    </location>
</feature>
<keyword evidence="6 11" id="KW-0812">Transmembrane</keyword>
<evidence type="ECO:0000256" key="8">
    <source>
        <dbReference type="ARBA" id="ARBA00022989"/>
    </source>
</evidence>
<dbReference type="RefSeq" id="WP_101893253.1">
    <property type="nucleotide sequence ID" value="NZ_CP022684.1"/>
</dbReference>
<dbReference type="GO" id="GO:0015031">
    <property type="term" value="P:protein transport"/>
    <property type="evidence" value="ECO:0007669"/>
    <property type="project" value="UniProtKB-KW"/>
</dbReference>
<evidence type="ECO:0000313" key="12">
    <source>
        <dbReference type="EMBL" id="AUM11915.1"/>
    </source>
</evidence>
<dbReference type="PRINTS" id="PR01853">
    <property type="entry name" value="YAJCTRNLCASE"/>
</dbReference>
<sequence length="111" mass="12091">MSFFIAEAMAEPGAAAAQQGNPLTFWGMMIFMVAIFYFMIIRPQSKRNKEHKALMEGLAKGDEVVVSGGMMGKVVKVTEEYVVVEVANNTEISFQKAAITATLPKGTLKSI</sequence>
<dbReference type="Pfam" id="PF02699">
    <property type="entry name" value="YajC"/>
    <property type="match status" value="1"/>
</dbReference>
<evidence type="ECO:0000256" key="6">
    <source>
        <dbReference type="ARBA" id="ARBA00022692"/>
    </source>
</evidence>
<evidence type="ECO:0000256" key="10">
    <source>
        <dbReference type="ARBA" id="ARBA00023136"/>
    </source>
</evidence>
<evidence type="ECO:0000256" key="1">
    <source>
        <dbReference type="ARBA" id="ARBA00004162"/>
    </source>
</evidence>
<dbReference type="Proteomes" id="UP000235116">
    <property type="component" value="Chromosome"/>
</dbReference>
<protein>
    <recommendedName>
        <fullName evidence="3">Sec translocon accessory complex subunit YajC</fullName>
    </recommendedName>
</protein>
<dbReference type="InterPro" id="IPR003849">
    <property type="entry name" value="Preprotein_translocase_YajC"/>
</dbReference>
<reference evidence="13" key="1">
    <citation type="submission" date="2017-08" db="EMBL/GenBank/DDBJ databases">
        <title>Direct submision.</title>
        <authorList>
            <person name="Kim S.-J."/>
            <person name="Rhee S.-K."/>
        </authorList>
    </citation>
    <scope>NUCLEOTIDE SEQUENCE [LARGE SCALE GENOMIC DNA]</scope>
    <source>
        <strain evidence="13">GI5</strain>
    </source>
</reference>
<organism evidence="12 13">
    <name type="scientific">Ketobacter alkanivorans</name>
    <dbReference type="NCBI Taxonomy" id="1917421"/>
    <lineage>
        <taxon>Bacteria</taxon>
        <taxon>Pseudomonadati</taxon>
        <taxon>Pseudomonadota</taxon>
        <taxon>Gammaproteobacteria</taxon>
        <taxon>Pseudomonadales</taxon>
        <taxon>Ketobacteraceae</taxon>
        <taxon>Ketobacter</taxon>
    </lineage>
</organism>
<keyword evidence="4" id="KW-0813">Transport</keyword>
<evidence type="ECO:0000256" key="2">
    <source>
        <dbReference type="ARBA" id="ARBA00006742"/>
    </source>
</evidence>
<keyword evidence="5" id="KW-1003">Cell membrane</keyword>
<dbReference type="PANTHER" id="PTHR33909:SF1">
    <property type="entry name" value="SEC TRANSLOCON ACCESSORY COMPLEX SUBUNIT YAJC"/>
    <property type="match status" value="1"/>
</dbReference>
<keyword evidence="9" id="KW-0811">Translocation</keyword>
<comment type="subcellular location">
    <subcellularLocation>
        <location evidence="1">Cell membrane</location>
        <topology evidence="1">Single-pass membrane protein</topology>
    </subcellularLocation>
</comment>
<evidence type="ECO:0000256" key="5">
    <source>
        <dbReference type="ARBA" id="ARBA00022475"/>
    </source>
</evidence>
<dbReference type="KEGG" id="kak:Kalk_05510"/>
<evidence type="ECO:0000256" key="3">
    <source>
        <dbReference type="ARBA" id="ARBA00014962"/>
    </source>
</evidence>